<protein>
    <submittedName>
        <fullName evidence="2">Uncharacterized protein</fullName>
    </submittedName>
</protein>
<organism evidence="2 3">
    <name type="scientific">Amblyomma americanum</name>
    <name type="common">Lone star tick</name>
    <dbReference type="NCBI Taxonomy" id="6943"/>
    <lineage>
        <taxon>Eukaryota</taxon>
        <taxon>Metazoa</taxon>
        <taxon>Ecdysozoa</taxon>
        <taxon>Arthropoda</taxon>
        <taxon>Chelicerata</taxon>
        <taxon>Arachnida</taxon>
        <taxon>Acari</taxon>
        <taxon>Parasitiformes</taxon>
        <taxon>Ixodida</taxon>
        <taxon>Ixodoidea</taxon>
        <taxon>Ixodidae</taxon>
        <taxon>Amblyomminae</taxon>
        <taxon>Amblyomma</taxon>
    </lineage>
</organism>
<evidence type="ECO:0000313" key="3">
    <source>
        <dbReference type="Proteomes" id="UP001321473"/>
    </source>
</evidence>
<reference evidence="2 3" key="1">
    <citation type="journal article" date="2023" name="Arcadia Sci">
        <title>De novo assembly of a long-read Amblyomma americanum tick genome.</title>
        <authorList>
            <person name="Chou S."/>
            <person name="Poskanzer K.E."/>
            <person name="Rollins M."/>
            <person name="Thuy-Boun P.S."/>
        </authorList>
    </citation>
    <scope>NUCLEOTIDE SEQUENCE [LARGE SCALE GENOMIC DNA]</scope>
    <source>
        <strain evidence="2">F_SG_1</strain>
        <tissue evidence="2">Salivary glands</tissue>
    </source>
</reference>
<feature type="non-terminal residue" evidence="2">
    <location>
        <position position="118"/>
    </location>
</feature>
<evidence type="ECO:0000256" key="1">
    <source>
        <dbReference type="SAM" id="MobiDB-lite"/>
    </source>
</evidence>
<proteinExistence type="predicted"/>
<evidence type="ECO:0000313" key="2">
    <source>
        <dbReference type="EMBL" id="KAK8780066.1"/>
    </source>
</evidence>
<sequence>MPPERTAAPSTAGSRSRRSGSRERRSPTTRSSSWRKGSSTRNTCRPPTGTRSRSRWDSRTRRSSPGSRIDARSSSGTWKSSKRTWMLPRSTPFTRPSWTTYKISAVSRRTSTRLRADR</sequence>
<dbReference type="EMBL" id="JARKHS020009217">
    <property type="protein sequence ID" value="KAK8780066.1"/>
    <property type="molecule type" value="Genomic_DNA"/>
</dbReference>
<dbReference type="Proteomes" id="UP001321473">
    <property type="component" value="Unassembled WGS sequence"/>
</dbReference>
<comment type="caution">
    <text evidence="2">The sequence shown here is derived from an EMBL/GenBank/DDBJ whole genome shotgun (WGS) entry which is preliminary data.</text>
</comment>
<dbReference type="AlphaFoldDB" id="A0AAQ4EYZ8"/>
<feature type="region of interest" description="Disordered" evidence="1">
    <location>
        <begin position="1"/>
        <end position="96"/>
    </location>
</feature>
<gene>
    <name evidence="2" type="ORF">V5799_018593</name>
</gene>
<name>A0AAQ4EYZ8_AMBAM</name>
<accession>A0AAQ4EYZ8</accession>
<feature type="compositionally biased region" description="Low complexity" evidence="1">
    <location>
        <begin position="1"/>
        <end position="14"/>
    </location>
</feature>
<keyword evidence="3" id="KW-1185">Reference proteome</keyword>
<feature type="compositionally biased region" description="Polar residues" evidence="1">
    <location>
        <begin position="36"/>
        <end position="45"/>
    </location>
</feature>